<accession>A0A1U7M8T1</accession>
<keyword evidence="7 11" id="KW-0521">NADP</keyword>
<dbReference type="HAMAP" id="MF_00354">
    <property type="entry name" value="Idi_2"/>
    <property type="match status" value="1"/>
</dbReference>
<dbReference type="NCBIfam" id="TIGR02151">
    <property type="entry name" value="IPP_isom_2"/>
    <property type="match status" value="1"/>
</dbReference>
<feature type="binding site" evidence="11">
    <location>
        <position position="122"/>
    </location>
    <ligand>
        <name>FMN</name>
        <dbReference type="ChEBI" id="CHEBI:58210"/>
    </ligand>
</feature>
<comment type="subcellular location">
    <subcellularLocation>
        <location evidence="11">Cytoplasm</location>
    </subcellularLocation>
</comment>
<keyword evidence="14" id="KW-1185">Reference proteome</keyword>
<dbReference type="CDD" id="cd02811">
    <property type="entry name" value="IDI-2_FMN"/>
    <property type="match status" value="1"/>
</dbReference>
<dbReference type="EMBL" id="LTDM01000003">
    <property type="protein sequence ID" value="OLS03707.1"/>
    <property type="molecule type" value="Genomic_DNA"/>
</dbReference>
<organism evidence="13 14">
    <name type="scientific">Tissierella creatinophila DSM 6911</name>
    <dbReference type="NCBI Taxonomy" id="1123403"/>
    <lineage>
        <taxon>Bacteria</taxon>
        <taxon>Bacillati</taxon>
        <taxon>Bacillota</taxon>
        <taxon>Tissierellia</taxon>
        <taxon>Tissierellales</taxon>
        <taxon>Tissierellaceae</taxon>
        <taxon>Tissierella</taxon>
    </lineage>
</organism>
<feature type="binding site" evidence="11">
    <location>
        <position position="153"/>
    </location>
    <ligand>
        <name>Mg(2+)</name>
        <dbReference type="ChEBI" id="CHEBI:18420"/>
    </ligand>
</feature>
<feature type="binding site" evidence="11">
    <location>
        <begin position="260"/>
        <end position="262"/>
    </location>
    <ligand>
        <name>FMN</name>
        <dbReference type="ChEBI" id="CHEBI:58210"/>
    </ligand>
</feature>
<keyword evidence="2 11" id="KW-0963">Cytoplasm</keyword>
<feature type="binding site" evidence="11">
    <location>
        <position position="91"/>
    </location>
    <ligand>
        <name>FMN</name>
        <dbReference type="ChEBI" id="CHEBI:58210"/>
    </ligand>
</feature>
<dbReference type="InterPro" id="IPR011179">
    <property type="entry name" value="IPdP_isomerase"/>
</dbReference>
<dbReference type="GO" id="GO:0005737">
    <property type="term" value="C:cytoplasm"/>
    <property type="evidence" value="ECO:0007669"/>
    <property type="project" value="UniProtKB-SubCell"/>
</dbReference>
<dbReference type="InterPro" id="IPR000262">
    <property type="entry name" value="FMN-dep_DH"/>
</dbReference>
<dbReference type="SUPFAM" id="SSF51395">
    <property type="entry name" value="FMN-linked oxidoreductases"/>
    <property type="match status" value="1"/>
</dbReference>
<evidence type="ECO:0000256" key="10">
    <source>
        <dbReference type="ARBA" id="ARBA00025810"/>
    </source>
</evidence>
<evidence type="ECO:0000256" key="2">
    <source>
        <dbReference type="ARBA" id="ARBA00022490"/>
    </source>
</evidence>
<evidence type="ECO:0000259" key="12">
    <source>
        <dbReference type="Pfam" id="PF01070"/>
    </source>
</evidence>
<keyword evidence="5 11" id="KW-0479">Metal-binding</keyword>
<comment type="caution">
    <text evidence="11">Lacks conserved residue(s) required for the propagation of feature annotation.</text>
</comment>
<comment type="catalytic activity">
    <reaction evidence="11">
        <text>isopentenyl diphosphate = dimethylallyl diphosphate</text>
        <dbReference type="Rhea" id="RHEA:23284"/>
        <dbReference type="ChEBI" id="CHEBI:57623"/>
        <dbReference type="ChEBI" id="CHEBI:128769"/>
        <dbReference type="EC" id="5.3.3.2"/>
    </reaction>
</comment>
<evidence type="ECO:0000256" key="1">
    <source>
        <dbReference type="ARBA" id="ARBA00001917"/>
    </source>
</evidence>
<feature type="binding site" evidence="11">
    <location>
        <begin position="5"/>
        <end position="6"/>
    </location>
    <ligand>
        <name>substrate</name>
    </ligand>
</feature>
<evidence type="ECO:0000256" key="9">
    <source>
        <dbReference type="ARBA" id="ARBA00023235"/>
    </source>
</evidence>
<keyword evidence="4 11" id="KW-0288">FMN</keyword>
<dbReference type="AlphaFoldDB" id="A0A1U7M8T1"/>
<dbReference type="Pfam" id="PF01070">
    <property type="entry name" value="FMN_dh"/>
    <property type="match status" value="1"/>
</dbReference>
<comment type="cofactor">
    <cofactor evidence="11">
        <name>NADPH</name>
        <dbReference type="ChEBI" id="CHEBI:57783"/>
    </cofactor>
</comment>
<comment type="similarity">
    <text evidence="11">Belongs to the IPP isomerase type 2 family.</text>
</comment>
<comment type="cofactor">
    <cofactor evidence="11">
        <name>Mg(2+)</name>
        <dbReference type="ChEBI" id="CHEBI:18420"/>
    </cofactor>
</comment>
<dbReference type="EC" id="5.3.3.2" evidence="11"/>
<dbReference type="GO" id="GO:0016491">
    <property type="term" value="F:oxidoreductase activity"/>
    <property type="evidence" value="ECO:0007669"/>
    <property type="project" value="InterPro"/>
</dbReference>
<dbReference type="GO" id="GO:0008299">
    <property type="term" value="P:isoprenoid biosynthetic process"/>
    <property type="evidence" value="ECO:0007669"/>
    <property type="project" value="UniProtKB-UniRule"/>
</dbReference>
<dbReference type="InterPro" id="IPR013785">
    <property type="entry name" value="Aldolase_TIM"/>
</dbReference>
<evidence type="ECO:0000256" key="8">
    <source>
        <dbReference type="ARBA" id="ARBA00023229"/>
    </source>
</evidence>
<comment type="cofactor">
    <cofactor evidence="1 11">
        <name>FMN</name>
        <dbReference type="ChEBI" id="CHEBI:58210"/>
    </cofactor>
</comment>
<dbReference type="GO" id="GO:0010181">
    <property type="term" value="F:FMN binding"/>
    <property type="evidence" value="ECO:0007669"/>
    <property type="project" value="UniProtKB-UniRule"/>
</dbReference>
<gene>
    <name evidence="11 13" type="primary">fni</name>
    <name evidence="13" type="ORF">TICRE_02200</name>
</gene>
<keyword evidence="9 11" id="KW-0413">Isomerase</keyword>
<dbReference type="RefSeq" id="WP_075724258.1">
    <property type="nucleotide sequence ID" value="NZ_LTDM01000003.1"/>
</dbReference>
<evidence type="ECO:0000256" key="6">
    <source>
        <dbReference type="ARBA" id="ARBA00022842"/>
    </source>
</evidence>
<name>A0A1U7M8T1_TISCR</name>
<feature type="binding site" evidence="11">
    <location>
        <begin position="61"/>
        <end position="63"/>
    </location>
    <ligand>
        <name>FMN</name>
        <dbReference type="ChEBI" id="CHEBI:58210"/>
    </ligand>
</feature>
<comment type="subunit">
    <text evidence="10 11">Homooctamer. Dimer of tetramers.</text>
</comment>
<dbReference type="GO" id="GO:0004452">
    <property type="term" value="F:isopentenyl-diphosphate delta-isomerase activity"/>
    <property type="evidence" value="ECO:0007669"/>
    <property type="project" value="UniProtKB-UniRule"/>
</dbReference>
<feature type="binding site" evidence="11">
    <location>
        <position position="184"/>
    </location>
    <ligand>
        <name>FMN</name>
        <dbReference type="ChEBI" id="CHEBI:58210"/>
    </ligand>
</feature>
<comment type="caution">
    <text evidence="13">The sequence shown here is derived from an EMBL/GenBank/DDBJ whole genome shotgun (WGS) entry which is preliminary data.</text>
</comment>
<dbReference type="OrthoDB" id="9795032at2"/>
<evidence type="ECO:0000256" key="4">
    <source>
        <dbReference type="ARBA" id="ARBA00022643"/>
    </source>
</evidence>
<evidence type="ECO:0000313" key="13">
    <source>
        <dbReference type="EMBL" id="OLS03707.1"/>
    </source>
</evidence>
<protein>
    <recommendedName>
        <fullName evidence="11">Isopentenyl-diphosphate delta-isomerase</fullName>
        <shortName evidence="11">IPP isomerase</shortName>
        <ecNumber evidence="11">5.3.3.2</ecNumber>
    </recommendedName>
    <alternativeName>
        <fullName evidence="11">Isopentenyl diphosphate:dimethylallyl diphosphate isomerase</fullName>
    </alternativeName>
    <alternativeName>
        <fullName evidence="11">Isopentenyl pyrophosphate isomerase</fullName>
    </alternativeName>
    <alternativeName>
        <fullName evidence="11">Type 2 isopentenyl diphosphate isomerase</fullName>
        <shortName evidence="11">IDI-2</shortName>
    </alternativeName>
</protein>
<dbReference type="Proteomes" id="UP000186112">
    <property type="component" value="Unassembled WGS sequence"/>
</dbReference>
<dbReference type="GO" id="GO:0070402">
    <property type="term" value="F:NADPH binding"/>
    <property type="evidence" value="ECO:0007669"/>
    <property type="project" value="UniProtKB-UniRule"/>
</dbReference>
<dbReference type="Gene3D" id="3.20.20.70">
    <property type="entry name" value="Aldolase class I"/>
    <property type="match status" value="1"/>
</dbReference>
<comment type="function">
    <text evidence="11">Involved in the biosynthesis of isoprenoids. Catalyzes the 1,3-allylic rearrangement of the homoallylic substrate isopentenyl (IPP) to its allylic isomer, dimethylallyl diphosphate (DMAPP).</text>
</comment>
<evidence type="ECO:0000256" key="3">
    <source>
        <dbReference type="ARBA" id="ARBA00022630"/>
    </source>
</evidence>
<evidence type="ECO:0000256" key="5">
    <source>
        <dbReference type="ARBA" id="ARBA00022723"/>
    </source>
</evidence>
<keyword evidence="3 11" id="KW-0285">Flavoprotein</keyword>
<dbReference type="PANTHER" id="PTHR43665">
    <property type="entry name" value="ISOPENTENYL-DIPHOSPHATE DELTA-ISOMERASE"/>
    <property type="match status" value="1"/>
</dbReference>
<evidence type="ECO:0000256" key="11">
    <source>
        <dbReference type="HAMAP-Rule" id="MF_00354"/>
    </source>
</evidence>
<dbReference type="PANTHER" id="PTHR43665:SF1">
    <property type="entry name" value="ISOPENTENYL-DIPHOSPHATE DELTA-ISOMERASE"/>
    <property type="match status" value="1"/>
</dbReference>
<evidence type="ECO:0000256" key="7">
    <source>
        <dbReference type="ARBA" id="ARBA00022857"/>
    </source>
</evidence>
<feature type="binding site" evidence="11">
    <location>
        <position position="214"/>
    </location>
    <ligand>
        <name>FMN</name>
        <dbReference type="ChEBI" id="CHEBI:58210"/>
    </ligand>
</feature>
<feature type="domain" description="FMN-dependent dehydrogenase" evidence="12">
    <location>
        <begin position="167"/>
        <end position="324"/>
    </location>
</feature>
<evidence type="ECO:0000313" key="14">
    <source>
        <dbReference type="Proteomes" id="UP000186112"/>
    </source>
</evidence>
<sequence length="337" mass="37324">MRKKRKREHVENYLKTSFQGDTLFGDVFLEHNSLPELNFSEIDTKTTFLGKTIDYPILINAMTGGTEFSEGINRELSLLAKEFNIAMAVGSETIALCEEEGCRKSFEIVRETIGQNGLVFANLSAAASLEEVKAALNLIHGDAIQLHVNVAQELAMEEGDRDFSGIYENIRNILENIDKPVIVKEVGFGISKNVAQKLYEIGVRYVDISGHGGTNFIEIENLRNMNIDLSELYSWGIPTALSLIKCRELSSDLKIVSSGGIKSSKDIVKSLVLGADIVGISGELLSYLIHGGYDNAKNYLDGLAYKIKMIMMLMGKKNIEELKTADYKIIGDLKDLI</sequence>
<proteinExistence type="inferred from homology"/>
<feature type="binding site" evidence="11">
    <location>
        <begin position="281"/>
        <end position="282"/>
    </location>
    <ligand>
        <name>FMN</name>
        <dbReference type="ChEBI" id="CHEBI:58210"/>
    </ligand>
</feature>
<keyword evidence="6 11" id="KW-0460">Magnesium</keyword>
<dbReference type="PIRSF" id="PIRSF003314">
    <property type="entry name" value="IPP_isomerase"/>
    <property type="match status" value="1"/>
</dbReference>
<feature type="binding site" evidence="11">
    <location>
        <position position="209"/>
    </location>
    <ligand>
        <name>FMN</name>
        <dbReference type="ChEBI" id="CHEBI:58210"/>
    </ligand>
</feature>
<feature type="binding site" evidence="11">
    <location>
        <position position="152"/>
    </location>
    <ligand>
        <name>substrate</name>
    </ligand>
</feature>
<keyword evidence="8 11" id="KW-0414">Isoprene biosynthesis</keyword>
<dbReference type="GO" id="GO:0000287">
    <property type="term" value="F:magnesium ion binding"/>
    <property type="evidence" value="ECO:0007669"/>
    <property type="project" value="UniProtKB-UniRule"/>
</dbReference>
<reference evidence="13 14" key="1">
    <citation type="submission" date="2016-02" db="EMBL/GenBank/DDBJ databases">
        <title>Genome sequence of Tissierella creatinophila DSM 6911.</title>
        <authorList>
            <person name="Poehlein A."/>
            <person name="Daniel R."/>
        </authorList>
    </citation>
    <scope>NUCLEOTIDE SEQUENCE [LARGE SCALE GENOMIC DNA]</scope>
    <source>
        <strain evidence="13 14">DSM 6911</strain>
    </source>
</reference>